<protein>
    <submittedName>
        <fullName evidence="1">DUF1501 domain-containing protein</fullName>
    </submittedName>
</protein>
<evidence type="ECO:0000313" key="2">
    <source>
        <dbReference type="Proteomes" id="UP000589896"/>
    </source>
</evidence>
<dbReference type="EMBL" id="JACCJZ010000016">
    <property type="protein sequence ID" value="NYZ62873.1"/>
    <property type="molecule type" value="Genomic_DNA"/>
</dbReference>
<evidence type="ECO:0000313" key="1">
    <source>
        <dbReference type="EMBL" id="NYZ62873.1"/>
    </source>
</evidence>
<reference evidence="1 2" key="1">
    <citation type="submission" date="2020-07" db="EMBL/GenBank/DDBJ databases">
        <title>isolation of Luteimonas sp. SJ-16.</title>
        <authorList>
            <person name="Huang X.-X."/>
            <person name="Xu L."/>
            <person name="Sun J.-Q."/>
        </authorList>
    </citation>
    <scope>NUCLEOTIDE SEQUENCE [LARGE SCALE GENOMIC DNA]</scope>
    <source>
        <strain evidence="1 2">SJ-16</strain>
    </source>
</reference>
<sequence length="484" mass="51618">MDTHSRTSRRQFIARLGTLLAGGAAVATLPQLELMGRALAASPAATPGYRAVVCIFLLGGNDSFNMLVPHVREEHDVYLASRGGVYNASTNSQGLGLARDALVQVTDTAGKSWGLHPSCAPLKPLFDRGELGFMANVGTLVQPVTKAEYIARSRRLPQALYSHNDQQRLWMRGESELASSTTGWGGRCADRLEIANAAGLRTLPPTISLAGNNLFQSGSATAAYGMGTGGPVALRRFTSTTNAAERIRREALEAMLDRRYTPIMQDHYAVLGEGTMQISDTLRAALDPAAGGDVTTAFPANDNLASQLRMIARMIKVSRGSAINHSRQIYYATLGGFDTHDNQMAEGSHARLLSRLSEGLAAFRNALSEVGALNDVVTFTMSDFGRTLNSNGNGTDHAWGGVQLMMGGASTAGGPLRGRRVHGAYPLLELDGPQAVERGRMIPTTSTNQFGATFARWLGVPDADLPTVFPGLGNFSRPVLDFLG</sequence>
<comment type="caution">
    <text evidence="1">The sequence shown here is derived from an EMBL/GenBank/DDBJ whole genome shotgun (WGS) entry which is preliminary data.</text>
</comment>
<dbReference type="PANTHER" id="PTHR43737">
    <property type="entry name" value="BLL7424 PROTEIN"/>
    <property type="match status" value="1"/>
</dbReference>
<keyword evidence="2" id="KW-1185">Reference proteome</keyword>
<name>A0A7Z0U033_9GAMM</name>
<dbReference type="Proteomes" id="UP000589896">
    <property type="component" value="Unassembled WGS sequence"/>
</dbReference>
<dbReference type="InterPro" id="IPR006311">
    <property type="entry name" value="TAT_signal"/>
</dbReference>
<proteinExistence type="predicted"/>
<dbReference type="AlphaFoldDB" id="A0A7Z0U033"/>
<organism evidence="1 2">
    <name type="scientific">Luteimonas deserti</name>
    <dbReference type="NCBI Taxonomy" id="2752306"/>
    <lineage>
        <taxon>Bacteria</taxon>
        <taxon>Pseudomonadati</taxon>
        <taxon>Pseudomonadota</taxon>
        <taxon>Gammaproteobacteria</taxon>
        <taxon>Lysobacterales</taxon>
        <taxon>Lysobacteraceae</taxon>
        <taxon>Luteimonas</taxon>
    </lineage>
</organism>
<gene>
    <name evidence="1" type="ORF">H0E82_08860</name>
</gene>
<accession>A0A7Z0U033</accession>
<dbReference type="RefSeq" id="WP_180545097.1">
    <property type="nucleotide sequence ID" value="NZ_JACCJZ010000016.1"/>
</dbReference>
<dbReference type="InterPro" id="IPR010869">
    <property type="entry name" value="DUF1501"/>
</dbReference>
<dbReference type="PROSITE" id="PS51318">
    <property type="entry name" value="TAT"/>
    <property type="match status" value="1"/>
</dbReference>
<dbReference type="Pfam" id="PF07394">
    <property type="entry name" value="DUF1501"/>
    <property type="match status" value="1"/>
</dbReference>
<dbReference type="PANTHER" id="PTHR43737:SF1">
    <property type="entry name" value="DUF1501 DOMAIN-CONTAINING PROTEIN"/>
    <property type="match status" value="1"/>
</dbReference>